<gene>
    <name evidence="2" type="ORF">BDV98DRAFT_559763</name>
</gene>
<dbReference type="OrthoDB" id="3358646at2759"/>
<evidence type="ECO:0000313" key="3">
    <source>
        <dbReference type="Proteomes" id="UP000305067"/>
    </source>
</evidence>
<feature type="compositionally biased region" description="Low complexity" evidence="1">
    <location>
        <begin position="771"/>
        <end position="787"/>
    </location>
</feature>
<dbReference type="PANTHER" id="PTHR38696">
    <property type="entry name" value="MEDIATOR OF RNA POLYMERASE II TRANSCRIPTION SUBUNIT 13"/>
    <property type="match status" value="1"/>
</dbReference>
<evidence type="ECO:0000313" key="2">
    <source>
        <dbReference type="EMBL" id="TFL06649.1"/>
    </source>
</evidence>
<protein>
    <submittedName>
        <fullName evidence="2">Uncharacterized protein</fullName>
    </submittedName>
</protein>
<dbReference type="AlphaFoldDB" id="A0A5C3R1Z6"/>
<name>A0A5C3R1Z6_9AGAR</name>
<feature type="region of interest" description="Disordered" evidence="1">
    <location>
        <begin position="611"/>
        <end position="874"/>
    </location>
</feature>
<dbReference type="Proteomes" id="UP000305067">
    <property type="component" value="Unassembled WGS sequence"/>
</dbReference>
<feature type="region of interest" description="Disordered" evidence="1">
    <location>
        <begin position="149"/>
        <end position="171"/>
    </location>
</feature>
<feature type="compositionally biased region" description="Polar residues" evidence="1">
    <location>
        <begin position="494"/>
        <end position="504"/>
    </location>
</feature>
<feature type="compositionally biased region" description="Polar residues" evidence="1">
    <location>
        <begin position="584"/>
        <end position="598"/>
    </location>
</feature>
<accession>A0A5C3R1Z6</accession>
<feature type="region of interest" description="Disordered" evidence="1">
    <location>
        <begin position="462"/>
        <end position="517"/>
    </location>
</feature>
<feature type="compositionally biased region" description="Polar residues" evidence="1">
    <location>
        <begin position="792"/>
        <end position="822"/>
    </location>
</feature>
<feature type="compositionally biased region" description="Basic and acidic residues" evidence="1">
    <location>
        <begin position="398"/>
        <end position="414"/>
    </location>
</feature>
<feature type="compositionally biased region" description="Polar residues" evidence="1">
    <location>
        <begin position="640"/>
        <end position="652"/>
    </location>
</feature>
<evidence type="ECO:0000256" key="1">
    <source>
        <dbReference type="SAM" id="MobiDB-lite"/>
    </source>
</evidence>
<feature type="region of interest" description="Disordered" evidence="1">
    <location>
        <begin position="394"/>
        <end position="422"/>
    </location>
</feature>
<keyword evidence="3" id="KW-1185">Reference proteome</keyword>
<feature type="compositionally biased region" description="Polar residues" evidence="1">
    <location>
        <begin position="157"/>
        <end position="171"/>
    </location>
</feature>
<reference evidence="2 3" key="1">
    <citation type="journal article" date="2019" name="Nat. Ecol. Evol.">
        <title>Megaphylogeny resolves global patterns of mushroom evolution.</title>
        <authorList>
            <person name="Varga T."/>
            <person name="Krizsan K."/>
            <person name="Foldi C."/>
            <person name="Dima B."/>
            <person name="Sanchez-Garcia M."/>
            <person name="Sanchez-Ramirez S."/>
            <person name="Szollosi G.J."/>
            <person name="Szarkandi J.G."/>
            <person name="Papp V."/>
            <person name="Albert L."/>
            <person name="Andreopoulos W."/>
            <person name="Angelini C."/>
            <person name="Antonin V."/>
            <person name="Barry K.W."/>
            <person name="Bougher N.L."/>
            <person name="Buchanan P."/>
            <person name="Buyck B."/>
            <person name="Bense V."/>
            <person name="Catcheside P."/>
            <person name="Chovatia M."/>
            <person name="Cooper J."/>
            <person name="Damon W."/>
            <person name="Desjardin D."/>
            <person name="Finy P."/>
            <person name="Geml J."/>
            <person name="Haridas S."/>
            <person name="Hughes K."/>
            <person name="Justo A."/>
            <person name="Karasinski D."/>
            <person name="Kautmanova I."/>
            <person name="Kiss B."/>
            <person name="Kocsube S."/>
            <person name="Kotiranta H."/>
            <person name="LaButti K.M."/>
            <person name="Lechner B.E."/>
            <person name="Liimatainen K."/>
            <person name="Lipzen A."/>
            <person name="Lukacs Z."/>
            <person name="Mihaltcheva S."/>
            <person name="Morgado L.N."/>
            <person name="Niskanen T."/>
            <person name="Noordeloos M.E."/>
            <person name="Ohm R.A."/>
            <person name="Ortiz-Santana B."/>
            <person name="Ovrebo C."/>
            <person name="Racz N."/>
            <person name="Riley R."/>
            <person name="Savchenko A."/>
            <person name="Shiryaev A."/>
            <person name="Soop K."/>
            <person name="Spirin V."/>
            <person name="Szebenyi C."/>
            <person name="Tomsovsky M."/>
            <person name="Tulloss R.E."/>
            <person name="Uehling J."/>
            <person name="Grigoriev I.V."/>
            <person name="Vagvolgyi C."/>
            <person name="Papp T."/>
            <person name="Martin F.M."/>
            <person name="Miettinen O."/>
            <person name="Hibbett D.S."/>
            <person name="Nagy L.G."/>
        </authorList>
    </citation>
    <scope>NUCLEOTIDE SEQUENCE [LARGE SCALE GENOMIC DNA]</scope>
    <source>
        <strain evidence="2 3">CBS 309.79</strain>
    </source>
</reference>
<dbReference type="PANTHER" id="PTHR38696:SF1">
    <property type="entry name" value="MEDIATOR OF RNA POLYMERASE II TRANSCRIPTION SUBUNIT 13"/>
    <property type="match status" value="1"/>
</dbReference>
<sequence length="874" mass="94205">MAPGATLPFTTSSSTAIMTSVDESFTPRKEFIREHRPYFNSFSLLTVSRANLVRLYSFPPPVVTALRQFLDQFKLLVGFRENATSNYYEISLEGKPWAAPKSIASETLLLSILTIIYNHGHSYSSTIDYGREQDDRLFMVFQRTIPQPVNSPPGSMRTPSPNSPIGTTDHASTTTLDLHNKRIPFALSFPSATVLRVINPPLHSTPAILQAVRSSWPRGVISEKKIGEVAFEFKLKGYKWYQEDTFATDSLNHILTLLASLDAHSFSLLTSISLTNRSRVKDLWIFTGPAASPIDQMLDSPPPSLQGSPRMIGQPFSAESFGHQRLATVPTPSTPPAAQYTHVRAATIDASSRPVPPSPLAAMSTPPNALPLGPGLLRKPAPRAQVPVSVVQAEDEEMAARDDESDEFPIRPRDTTPQYREQLPSTVPEGAENMTGVGAAGAKTPDVFYASSPFFIANASPNHYHGATESQHSTDAESHHTETTVTPPLDASGHSMSQESTSRPISPHHYNRDHDEIDIPNTLLSTDAFRAMPPPDGGLLGPHAFRDSAFSSTGSSPGHESIDQLPIMWNGKGPPDLEHADNAAVSSDSQHQPSPEEQLHLQTMSLPKMVERTSSGPMLPGAWAPTPVEERSPPLEHTTPRPQSQSLQQDQGYTPEGGEKATTPVHEVEHRVQSPEFTALSPDFDRKSEAGLLMMGPPEAEKREEAVVESPAPVAESANRDDLPPIATNDARPSPHTSASTKGWVIVDIEGQQGSGSGPALIESPSNLTEAPAPHAAQSSAAKQIAAVDAIQTLQKQSSSKDSSGTGNVTPGSAFSNPSDSSLRLGDRTSSGKKGGGRVRRFFSLGKKSKGQGGERERQRTGSGFQGKLTNVGE</sequence>
<feature type="compositionally biased region" description="Polar residues" evidence="1">
    <location>
        <begin position="549"/>
        <end position="558"/>
    </location>
</feature>
<dbReference type="EMBL" id="ML178815">
    <property type="protein sequence ID" value="TFL06649.1"/>
    <property type="molecule type" value="Genomic_DNA"/>
</dbReference>
<feature type="region of interest" description="Disordered" evidence="1">
    <location>
        <begin position="531"/>
        <end position="598"/>
    </location>
</feature>
<organism evidence="2 3">
    <name type="scientific">Pterulicium gracile</name>
    <dbReference type="NCBI Taxonomy" id="1884261"/>
    <lineage>
        <taxon>Eukaryota</taxon>
        <taxon>Fungi</taxon>
        <taxon>Dikarya</taxon>
        <taxon>Basidiomycota</taxon>
        <taxon>Agaricomycotina</taxon>
        <taxon>Agaricomycetes</taxon>
        <taxon>Agaricomycetidae</taxon>
        <taxon>Agaricales</taxon>
        <taxon>Pleurotineae</taxon>
        <taxon>Pterulaceae</taxon>
        <taxon>Pterulicium</taxon>
    </lineage>
</organism>
<feature type="compositionally biased region" description="Basic and acidic residues" evidence="1">
    <location>
        <begin position="472"/>
        <end position="482"/>
    </location>
</feature>
<proteinExistence type="predicted"/>